<keyword evidence="2" id="KW-0732">Signal</keyword>
<dbReference type="AlphaFoldDB" id="A0AAN7YEL7"/>
<protein>
    <recommendedName>
        <fullName evidence="3">Peptidase A1 domain-containing protein</fullName>
    </recommendedName>
</protein>
<proteinExistence type="inferred from homology"/>
<dbReference type="PANTHER" id="PTHR47966">
    <property type="entry name" value="BETA-SITE APP-CLEAVING ENZYME, ISOFORM A-RELATED"/>
    <property type="match status" value="1"/>
</dbReference>
<name>A0AAN7YEL7_9PEZI</name>
<dbReference type="GO" id="GO:0006508">
    <property type="term" value="P:proteolysis"/>
    <property type="evidence" value="ECO:0007669"/>
    <property type="project" value="InterPro"/>
</dbReference>
<dbReference type="Pfam" id="PF00026">
    <property type="entry name" value="Asp"/>
    <property type="match status" value="2"/>
</dbReference>
<dbReference type="SUPFAM" id="SSF50630">
    <property type="entry name" value="Acid proteases"/>
    <property type="match status" value="1"/>
</dbReference>
<dbReference type="Proteomes" id="UP001310890">
    <property type="component" value="Unassembled WGS sequence"/>
</dbReference>
<dbReference type="PANTHER" id="PTHR47966:SF51">
    <property type="entry name" value="BETA-SITE APP-CLEAVING ENZYME, ISOFORM A-RELATED"/>
    <property type="match status" value="1"/>
</dbReference>
<feature type="domain" description="Peptidase A1" evidence="3">
    <location>
        <begin position="33"/>
        <end position="327"/>
    </location>
</feature>
<dbReference type="PROSITE" id="PS51767">
    <property type="entry name" value="PEPTIDASE_A1"/>
    <property type="match status" value="1"/>
</dbReference>
<comment type="caution">
    <text evidence="4">The sequence shown here is derived from an EMBL/GenBank/DDBJ whole genome shotgun (WGS) entry which is preliminary data.</text>
</comment>
<evidence type="ECO:0000313" key="4">
    <source>
        <dbReference type="EMBL" id="KAK5110053.1"/>
    </source>
</evidence>
<comment type="similarity">
    <text evidence="1">Belongs to the peptidase A1 family.</text>
</comment>
<reference evidence="4" key="1">
    <citation type="submission" date="2023-08" db="EMBL/GenBank/DDBJ databases">
        <title>Black Yeasts Isolated from many extreme environments.</title>
        <authorList>
            <person name="Coleine C."/>
            <person name="Stajich J.E."/>
            <person name="Selbmann L."/>
        </authorList>
    </citation>
    <scope>NUCLEOTIDE SEQUENCE</scope>
    <source>
        <strain evidence="4">CCFEE 5401</strain>
    </source>
</reference>
<dbReference type="GO" id="GO:0004190">
    <property type="term" value="F:aspartic-type endopeptidase activity"/>
    <property type="evidence" value="ECO:0007669"/>
    <property type="project" value="InterPro"/>
</dbReference>
<accession>A0AAN7YEL7</accession>
<gene>
    <name evidence="4" type="ORF">LTR62_006297</name>
</gene>
<feature type="chain" id="PRO_5042828722" description="Peptidase A1 domain-containing protein" evidence="2">
    <location>
        <begin position="19"/>
        <end position="331"/>
    </location>
</feature>
<sequence length="331" mass="35318">MRLSYLLHSSVLVAVATASNEKPSSQTLDAGFWYGSFDVGRSKNLSLLIDSGSSDVSINPDLYQPSHASVDLEITGTLGYSTVLENGCGVANVSYREYADTVSFAGLTAQNQTFAAVIAKPPPNNGTITQFPHQGIVGFSSTRANATQLGAVPFFQTLCDDRSVKECRLGLALGTEGDGTQVLGGIDHELFDGSMVEVDAAPNEEWSFNGAVTVDDHRPNLRCSLPLFHKLGIQAVEQNLPGCTTVLFGYYPCASPPQVGFSLGNSTRSFNIEVSAFEQANDGKGNCTAILTGIDLDPEHSLWIIGQAWFQGKYIDFDQTGGRVGVATLMT</sequence>
<dbReference type="InterPro" id="IPR001461">
    <property type="entry name" value="Aspartic_peptidase_A1"/>
</dbReference>
<dbReference type="InterPro" id="IPR033121">
    <property type="entry name" value="PEPTIDASE_A1"/>
</dbReference>
<evidence type="ECO:0000313" key="5">
    <source>
        <dbReference type="Proteomes" id="UP001310890"/>
    </source>
</evidence>
<evidence type="ECO:0000259" key="3">
    <source>
        <dbReference type="PROSITE" id="PS51767"/>
    </source>
</evidence>
<evidence type="ECO:0000256" key="1">
    <source>
        <dbReference type="ARBA" id="ARBA00007447"/>
    </source>
</evidence>
<organism evidence="4 5">
    <name type="scientific">Meristemomyces frigidus</name>
    <dbReference type="NCBI Taxonomy" id="1508187"/>
    <lineage>
        <taxon>Eukaryota</taxon>
        <taxon>Fungi</taxon>
        <taxon>Dikarya</taxon>
        <taxon>Ascomycota</taxon>
        <taxon>Pezizomycotina</taxon>
        <taxon>Dothideomycetes</taxon>
        <taxon>Dothideomycetidae</taxon>
        <taxon>Mycosphaerellales</taxon>
        <taxon>Teratosphaeriaceae</taxon>
        <taxon>Meristemomyces</taxon>
    </lineage>
</organism>
<dbReference type="InterPro" id="IPR021109">
    <property type="entry name" value="Peptidase_aspartic_dom_sf"/>
</dbReference>
<dbReference type="Gene3D" id="2.40.70.10">
    <property type="entry name" value="Acid Proteases"/>
    <property type="match status" value="2"/>
</dbReference>
<evidence type="ECO:0000256" key="2">
    <source>
        <dbReference type="SAM" id="SignalP"/>
    </source>
</evidence>
<dbReference type="InterPro" id="IPR034164">
    <property type="entry name" value="Pepsin-like_dom"/>
</dbReference>
<feature type="signal peptide" evidence="2">
    <location>
        <begin position="1"/>
        <end position="18"/>
    </location>
</feature>
<dbReference type="EMBL" id="JAVRRL010000054">
    <property type="protein sequence ID" value="KAK5110053.1"/>
    <property type="molecule type" value="Genomic_DNA"/>
</dbReference>
<dbReference type="CDD" id="cd05471">
    <property type="entry name" value="pepsin_like"/>
    <property type="match status" value="1"/>
</dbReference>